<accession>A0A1F8B7W4</accession>
<organism evidence="1 2">
    <name type="scientific">Candidatus Woesebacteria bacterium RIFCSPLOWO2_01_FULL_39_10b</name>
    <dbReference type="NCBI Taxonomy" id="1802517"/>
    <lineage>
        <taxon>Bacteria</taxon>
        <taxon>Candidatus Woeseibacteriota</taxon>
    </lineage>
</organism>
<sequence>MFERLRERLEGVKIPLPARKVRFSRSRRDFLGFSLFAAVEAALVACGKDSKDKPEDFFKGFKTQWIEENGQRLVLRPLLSFSSVNEELVLEVKQREVNGVPRRVLELEEVLPPGFETFRLIQEANGLPLEWRDNNISGGKVVIKARKDGDGYMIGWREDYFSAEEVENLPPPTQTPKST</sequence>
<comment type="caution">
    <text evidence="1">The sequence shown here is derived from an EMBL/GenBank/DDBJ whole genome shotgun (WGS) entry which is preliminary data.</text>
</comment>
<dbReference type="Proteomes" id="UP000176404">
    <property type="component" value="Unassembled WGS sequence"/>
</dbReference>
<protein>
    <submittedName>
        <fullName evidence="1">Uncharacterized protein</fullName>
    </submittedName>
</protein>
<evidence type="ECO:0000313" key="2">
    <source>
        <dbReference type="Proteomes" id="UP000176404"/>
    </source>
</evidence>
<gene>
    <name evidence="1" type="ORF">A2892_02965</name>
</gene>
<dbReference type="AlphaFoldDB" id="A0A1F8B7W4"/>
<name>A0A1F8B7W4_9BACT</name>
<reference evidence="1 2" key="1">
    <citation type="journal article" date="2016" name="Nat. Commun.">
        <title>Thousands of microbial genomes shed light on interconnected biogeochemical processes in an aquifer system.</title>
        <authorList>
            <person name="Anantharaman K."/>
            <person name="Brown C.T."/>
            <person name="Hug L.A."/>
            <person name="Sharon I."/>
            <person name="Castelle C.J."/>
            <person name="Probst A.J."/>
            <person name="Thomas B.C."/>
            <person name="Singh A."/>
            <person name="Wilkins M.J."/>
            <person name="Karaoz U."/>
            <person name="Brodie E.L."/>
            <person name="Williams K.H."/>
            <person name="Hubbard S.S."/>
            <person name="Banfield J.F."/>
        </authorList>
    </citation>
    <scope>NUCLEOTIDE SEQUENCE [LARGE SCALE GENOMIC DNA]</scope>
</reference>
<evidence type="ECO:0000313" key="1">
    <source>
        <dbReference type="EMBL" id="OGM60136.1"/>
    </source>
</evidence>
<proteinExistence type="predicted"/>
<dbReference type="EMBL" id="MGHD01000008">
    <property type="protein sequence ID" value="OGM60136.1"/>
    <property type="molecule type" value="Genomic_DNA"/>
</dbReference>